<dbReference type="EMBL" id="JANUBF010000036">
    <property type="protein sequence ID" value="MCS4038070.1"/>
    <property type="molecule type" value="Genomic_DNA"/>
</dbReference>
<dbReference type="Gene3D" id="3.30.70.2660">
    <property type="match status" value="1"/>
</dbReference>
<reference evidence="2" key="1">
    <citation type="submission" date="2022-08" db="EMBL/GenBank/DDBJ databases">
        <title>Genomic Encyclopedia of Type Strains, Phase V (KMG-V): Genome sequencing to study the core and pangenomes of soil and plant-associated prokaryotes.</title>
        <authorList>
            <person name="Whitman W."/>
        </authorList>
    </citation>
    <scope>NUCLEOTIDE SEQUENCE</scope>
    <source>
        <strain evidence="2">SP3012</strain>
    </source>
</reference>
<dbReference type="NCBIfam" id="TIGR02593">
    <property type="entry name" value="CRISPR_cas5"/>
    <property type="match status" value="1"/>
</dbReference>
<dbReference type="NCBIfam" id="TIGR01876">
    <property type="entry name" value="cas_Cas5d"/>
    <property type="match status" value="1"/>
</dbReference>
<dbReference type="RefSeq" id="WP_259091309.1">
    <property type="nucleotide sequence ID" value="NZ_JANTZY010000031.1"/>
</dbReference>
<dbReference type="InterPro" id="IPR010155">
    <property type="entry name" value="CRISPR-assoc_prot_Cas5d"/>
</dbReference>
<dbReference type="InterPro" id="IPR021124">
    <property type="entry name" value="CRISPR-assoc_prot_Cas5"/>
</dbReference>
<dbReference type="GO" id="GO:0051607">
    <property type="term" value="P:defense response to virus"/>
    <property type="evidence" value="ECO:0007669"/>
    <property type="project" value="UniProtKB-KW"/>
</dbReference>
<evidence type="ECO:0000256" key="1">
    <source>
        <dbReference type="ARBA" id="ARBA00023118"/>
    </source>
</evidence>
<dbReference type="GO" id="GO:0043571">
    <property type="term" value="P:maintenance of CRISPR repeat elements"/>
    <property type="evidence" value="ECO:0007669"/>
    <property type="project" value="InterPro"/>
</dbReference>
<proteinExistence type="predicted"/>
<sequence>MIDIVASGKFACFTRAETPSDRLTYPVMTPSAAVGLLSAIFWKPAIKWEPREISILRPIQYHDRKTKELQKAPTASNPLPKRTLRHTRMLKDVAYRIKADLRLVGYGKEESKGKYFAQAQRRIDKGQFYSAPFLGLRECYAEFRNATESDTPIDRDLDLRLFLGWNYEAEDQEAEPVFFNASIRGGTLSISSDQYDRIYPE</sequence>
<keyword evidence="1" id="KW-0051">Antiviral defense</keyword>
<organism evidence="2 3">
    <name type="scientific">Salinibacter ruber</name>
    <dbReference type="NCBI Taxonomy" id="146919"/>
    <lineage>
        <taxon>Bacteria</taxon>
        <taxon>Pseudomonadati</taxon>
        <taxon>Rhodothermota</taxon>
        <taxon>Rhodothermia</taxon>
        <taxon>Rhodothermales</taxon>
        <taxon>Salinibacteraceae</taxon>
        <taxon>Salinibacter</taxon>
    </lineage>
</organism>
<comment type="caution">
    <text evidence="2">The sequence shown here is derived from an EMBL/GenBank/DDBJ whole genome shotgun (WGS) entry which is preliminary data.</text>
</comment>
<dbReference type="GO" id="GO:0004519">
    <property type="term" value="F:endonuclease activity"/>
    <property type="evidence" value="ECO:0007669"/>
    <property type="project" value="InterPro"/>
</dbReference>
<gene>
    <name evidence="2" type="ORF">GGQ01_003160</name>
</gene>
<name>A0A9X2UNZ2_9BACT</name>
<protein>
    <submittedName>
        <fullName evidence="2">CRISPR-associated protein Cas5d</fullName>
    </submittedName>
</protein>
<dbReference type="Proteomes" id="UP001155040">
    <property type="component" value="Unassembled WGS sequence"/>
</dbReference>
<evidence type="ECO:0000313" key="3">
    <source>
        <dbReference type="Proteomes" id="UP001155040"/>
    </source>
</evidence>
<dbReference type="Pfam" id="PF09704">
    <property type="entry name" value="Cas_Cas5d"/>
    <property type="match status" value="1"/>
</dbReference>
<dbReference type="AlphaFoldDB" id="A0A9X2UNZ2"/>
<dbReference type="InterPro" id="IPR013422">
    <property type="entry name" value="CRISPR-assoc_prot_Cas5_N"/>
</dbReference>
<evidence type="ECO:0000313" key="2">
    <source>
        <dbReference type="EMBL" id="MCS4038070.1"/>
    </source>
</evidence>
<accession>A0A9X2UNZ2</accession>